<dbReference type="Proteomes" id="UP000681720">
    <property type="component" value="Unassembled WGS sequence"/>
</dbReference>
<protein>
    <submittedName>
        <fullName evidence="1">Uncharacterized protein</fullName>
    </submittedName>
</protein>
<dbReference type="EMBL" id="CAJOBJ010361763">
    <property type="protein sequence ID" value="CAF5218548.1"/>
    <property type="molecule type" value="Genomic_DNA"/>
</dbReference>
<evidence type="ECO:0000313" key="2">
    <source>
        <dbReference type="Proteomes" id="UP000681720"/>
    </source>
</evidence>
<accession>A0A8S3JJP5</accession>
<proteinExistence type="predicted"/>
<dbReference type="AlphaFoldDB" id="A0A8S3JJP5"/>
<comment type="caution">
    <text evidence="1">The sequence shown here is derived from an EMBL/GenBank/DDBJ whole genome shotgun (WGS) entry which is preliminary data.</text>
</comment>
<evidence type="ECO:0000313" key="1">
    <source>
        <dbReference type="EMBL" id="CAF5218548.1"/>
    </source>
</evidence>
<reference evidence="1" key="1">
    <citation type="submission" date="2021-02" db="EMBL/GenBank/DDBJ databases">
        <authorList>
            <person name="Nowell W R."/>
        </authorList>
    </citation>
    <scope>NUCLEOTIDE SEQUENCE</scope>
</reference>
<name>A0A8S3JJP5_9BILA</name>
<gene>
    <name evidence="1" type="ORF">GIL414_LOCUS83016</name>
</gene>
<organism evidence="1 2">
    <name type="scientific">Rotaria magnacalcarata</name>
    <dbReference type="NCBI Taxonomy" id="392030"/>
    <lineage>
        <taxon>Eukaryota</taxon>
        <taxon>Metazoa</taxon>
        <taxon>Spiralia</taxon>
        <taxon>Gnathifera</taxon>
        <taxon>Rotifera</taxon>
        <taxon>Eurotatoria</taxon>
        <taxon>Bdelloidea</taxon>
        <taxon>Philodinida</taxon>
        <taxon>Philodinidae</taxon>
        <taxon>Rotaria</taxon>
    </lineage>
</organism>
<sequence length="136" mass="16042">MAALANLQENNLETIYVIWLDASVNDLEENIKAQQSIRSIINHLIVFQTAIDCEQYINQTSRDDRILLIVSGRLGQEIVPRIHQCRQIFSIYVYCMNKARNDEWAKHFQKVILIRKSMAKMKTLRLTDHHRDKYLV</sequence>